<evidence type="ECO:0000313" key="2">
    <source>
        <dbReference type="Proteomes" id="UP000887574"/>
    </source>
</evidence>
<keyword evidence="2" id="KW-1185">Reference proteome</keyword>
<name>A0A915EM81_9BILA</name>
<evidence type="ECO:0000256" key="1">
    <source>
        <dbReference type="SAM" id="Phobius"/>
    </source>
</evidence>
<dbReference type="WBParaSite" id="jg8291">
    <property type="protein sequence ID" value="jg8291"/>
    <property type="gene ID" value="jg8291"/>
</dbReference>
<dbReference type="AlphaFoldDB" id="A0A915EM81"/>
<keyword evidence="1" id="KW-0472">Membrane</keyword>
<organism evidence="2 3">
    <name type="scientific">Ditylenchus dipsaci</name>
    <dbReference type="NCBI Taxonomy" id="166011"/>
    <lineage>
        <taxon>Eukaryota</taxon>
        <taxon>Metazoa</taxon>
        <taxon>Ecdysozoa</taxon>
        <taxon>Nematoda</taxon>
        <taxon>Chromadorea</taxon>
        <taxon>Rhabditida</taxon>
        <taxon>Tylenchina</taxon>
        <taxon>Tylenchomorpha</taxon>
        <taxon>Sphaerularioidea</taxon>
        <taxon>Anguinidae</taxon>
        <taxon>Anguininae</taxon>
        <taxon>Ditylenchus</taxon>
    </lineage>
</organism>
<reference evidence="3" key="1">
    <citation type="submission" date="2022-11" db="UniProtKB">
        <authorList>
            <consortium name="WormBaseParasite"/>
        </authorList>
    </citation>
    <scope>IDENTIFICATION</scope>
</reference>
<keyword evidence="1" id="KW-0812">Transmembrane</keyword>
<sequence length="67" mass="7065">MKGKRKSDASEATPTETVVRSMTYSADDPAPLVLTTIAKILLIVCAFVFLLGLSLIAVSAVGIVQGW</sequence>
<accession>A0A915EM81</accession>
<evidence type="ECO:0000313" key="3">
    <source>
        <dbReference type="WBParaSite" id="jg8291"/>
    </source>
</evidence>
<keyword evidence="1" id="KW-1133">Transmembrane helix</keyword>
<feature type="transmembrane region" description="Helical" evidence="1">
    <location>
        <begin position="40"/>
        <end position="64"/>
    </location>
</feature>
<protein>
    <submittedName>
        <fullName evidence="3">Uncharacterized protein</fullName>
    </submittedName>
</protein>
<proteinExistence type="predicted"/>
<dbReference type="Proteomes" id="UP000887574">
    <property type="component" value="Unplaced"/>
</dbReference>